<dbReference type="Gene3D" id="3.40.50.300">
    <property type="entry name" value="P-loop containing nucleotide triphosphate hydrolases"/>
    <property type="match status" value="1"/>
</dbReference>
<evidence type="ECO:0000313" key="1">
    <source>
        <dbReference type="EMBL" id="OGK39434.1"/>
    </source>
</evidence>
<proteinExistence type="predicted"/>
<dbReference type="EMBL" id="MGAE01000018">
    <property type="protein sequence ID" value="OGK39434.1"/>
    <property type="molecule type" value="Genomic_DNA"/>
</dbReference>
<dbReference type="AlphaFoldDB" id="A0A1F7I7V4"/>
<evidence type="ECO:0000313" key="2">
    <source>
        <dbReference type="Proteomes" id="UP000179024"/>
    </source>
</evidence>
<comment type="caution">
    <text evidence="1">The sequence shown here is derived from an EMBL/GenBank/DDBJ whole genome shotgun (WGS) entry which is preliminary data.</text>
</comment>
<gene>
    <name evidence="1" type="ORF">A3F34_00630</name>
</gene>
<sequence>MAEDIPRVLKILLTCKEEERFNRFAEREKVSHEEAKRRVLQRENHVLAKINKIHGRDDIFAPNHYNMVIDTTGKNPQEILQAVLDKLT</sequence>
<name>A0A1F7I7V4_9BACT</name>
<dbReference type="InterPro" id="IPR027417">
    <property type="entry name" value="P-loop_NTPase"/>
</dbReference>
<protein>
    <recommendedName>
        <fullName evidence="3">(d)CMP kinase</fullName>
    </recommendedName>
</protein>
<reference evidence="1 2" key="1">
    <citation type="journal article" date="2016" name="Nat. Commun.">
        <title>Thousands of microbial genomes shed light on interconnected biogeochemical processes in an aquifer system.</title>
        <authorList>
            <person name="Anantharaman K."/>
            <person name="Brown C.T."/>
            <person name="Hug L.A."/>
            <person name="Sharon I."/>
            <person name="Castelle C.J."/>
            <person name="Probst A.J."/>
            <person name="Thomas B.C."/>
            <person name="Singh A."/>
            <person name="Wilkins M.J."/>
            <person name="Karaoz U."/>
            <person name="Brodie E.L."/>
            <person name="Williams K.H."/>
            <person name="Hubbard S.S."/>
            <person name="Banfield J.F."/>
        </authorList>
    </citation>
    <scope>NUCLEOTIDE SEQUENCE [LARGE SCALE GENOMIC DNA]</scope>
</reference>
<dbReference type="Pfam" id="PF13189">
    <property type="entry name" value="Cytidylate_kin2"/>
    <property type="match status" value="1"/>
</dbReference>
<evidence type="ECO:0008006" key="3">
    <source>
        <dbReference type="Google" id="ProtNLM"/>
    </source>
</evidence>
<organism evidence="1 2">
    <name type="scientific">Candidatus Roizmanbacteria bacterium RIFCSPHIGHO2_12_FULL_44_10</name>
    <dbReference type="NCBI Taxonomy" id="1802054"/>
    <lineage>
        <taxon>Bacteria</taxon>
        <taxon>Candidatus Roizmaniibacteriota</taxon>
    </lineage>
</organism>
<accession>A0A1F7I7V4</accession>
<dbReference type="Proteomes" id="UP000179024">
    <property type="component" value="Unassembled WGS sequence"/>
</dbReference>
<dbReference type="SUPFAM" id="SSF52540">
    <property type="entry name" value="P-loop containing nucleoside triphosphate hydrolases"/>
    <property type="match status" value="1"/>
</dbReference>